<dbReference type="Proteomes" id="UP000665020">
    <property type="component" value="Chromosome"/>
</dbReference>
<dbReference type="GO" id="GO:0006235">
    <property type="term" value="P:dTTP biosynthetic process"/>
    <property type="evidence" value="ECO:0007669"/>
    <property type="project" value="TreeGrafter"/>
</dbReference>
<dbReference type="EMBL" id="CP046640">
    <property type="protein sequence ID" value="QTL96643.1"/>
    <property type="molecule type" value="Genomic_DNA"/>
</dbReference>
<evidence type="ECO:0000259" key="5">
    <source>
        <dbReference type="Pfam" id="PF02223"/>
    </source>
</evidence>
<dbReference type="FunFam" id="3.40.50.300:FF:002288">
    <property type="entry name" value="Probable thymidylate kinase"/>
    <property type="match status" value="1"/>
</dbReference>
<dbReference type="GO" id="GO:0004798">
    <property type="term" value="F:dTMP kinase activity"/>
    <property type="evidence" value="ECO:0007669"/>
    <property type="project" value="TreeGrafter"/>
</dbReference>
<gene>
    <name evidence="6" type="ORF">GM661_00970</name>
</gene>
<dbReference type="CDD" id="cd01672">
    <property type="entry name" value="TMPK"/>
    <property type="match status" value="1"/>
</dbReference>
<evidence type="ECO:0000256" key="3">
    <source>
        <dbReference type="ARBA" id="ARBA00022741"/>
    </source>
</evidence>
<keyword evidence="4" id="KW-0067">ATP-binding</keyword>
<evidence type="ECO:0000256" key="4">
    <source>
        <dbReference type="ARBA" id="ARBA00022840"/>
    </source>
</evidence>
<proteinExistence type="inferred from homology"/>
<dbReference type="SUPFAM" id="SSF52540">
    <property type="entry name" value="P-loop containing nucleoside triphosphate hydrolases"/>
    <property type="match status" value="1"/>
</dbReference>
<accession>A0A8A7K4J4</accession>
<dbReference type="GO" id="GO:0005524">
    <property type="term" value="F:ATP binding"/>
    <property type="evidence" value="ECO:0007669"/>
    <property type="project" value="UniProtKB-KW"/>
</dbReference>
<dbReference type="InterPro" id="IPR039430">
    <property type="entry name" value="Thymidylate_kin-like_dom"/>
</dbReference>
<dbReference type="PANTHER" id="PTHR10344">
    <property type="entry name" value="THYMIDYLATE KINASE"/>
    <property type="match status" value="1"/>
</dbReference>
<reference evidence="6" key="1">
    <citation type="submission" date="2019-12" db="EMBL/GenBank/DDBJ databases">
        <authorList>
            <person name="zhang j."/>
            <person name="sun C.M."/>
        </authorList>
    </citation>
    <scope>NUCLEOTIDE SEQUENCE</scope>
    <source>
        <strain evidence="6">NS-1</strain>
    </source>
</reference>
<dbReference type="Gene3D" id="3.40.50.300">
    <property type="entry name" value="P-loop containing nucleotide triphosphate hydrolases"/>
    <property type="match status" value="1"/>
</dbReference>
<keyword evidence="3" id="KW-0547">Nucleotide-binding</keyword>
<keyword evidence="6" id="KW-0808">Transferase</keyword>
<keyword evidence="6" id="KW-0418">Kinase</keyword>
<dbReference type="Pfam" id="PF02223">
    <property type="entry name" value="Thymidylate_kin"/>
    <property type="match status" value="1"/>
</dbReference>
<dbReference type="RefSeq" id="WP_230868357.1">
    <property type="nucleotide sequence ID" value="NZ_CP046640.1"/>
</dbReference>
<dbReference type="KEGG" id="ifn:GM661_00970"/>
<organism evidence="6 7">
    <name type="scientific">Iocasia fonsfrigidae</name>
    <dbReference type="NCBI Taxonomy" id="2682810"/>
    <lineage>
        <taxon>Bacteria</taxon>
        <taxon>Bacillati</taxon>
        <taxon>Bacillota</taxon>
        <taxon>Clostridia</taxon>
        <taxon>Halanaerobiales</taxon>
        <taxon>Halanaerobiaceae</taxon>
        <taxon>Iocasia</taxon>
    </lineage>
</organism>
<sequence>MNGKLIVIESGTDSSGKATQTDKLYQRLKKESYNIKKIQFPDYQSRSSELVKMYLNGEFGGKPGDVNSYAASTFYAVDRYASYQLKWKKYYQDGKIILADRYTTSNMVHQASKIKDLKEKEEYLDWLYDLEFNRFLLPEPDLVIFLDVPPEKSRVLMDKRAEGKDIHEQDINYLSSTYDNACWLAEKYKWQVIDCVRGNIMRTVEEIHEEIYDLFTGLMQR</sequence>
<feature type="domain" description="Thymidylate kinase-like" evidence="5">
    <location>
        <begin position="11"/>
        <end position="197"/>
    </location>
</feature>
<evidence type="ECO:0000313" key="6">
    <source>
        <dbReference type="EMBL" id="QTL96643.1"/>
    </source>
</evidence>
<name>A0A8A7K4J4_9FIRM</name>
<comment type="similarity">
    <text evidence="1">Belongs to the thymidylate kinase family.</text>
</comment>
<keyword evidence="7" id="KW-1185">Reference proteome</keyword>
<evidence type="ECO:0000256" key="1">
    <source>
        <dbReference type="ARBA" id="ARBA00009776"/>
    </source>
</evidence>
<evidence type="ECO:0000313" key="7">
    <source>
        <dbReference type="Proteomes" id="UP000665020"/>
    </source>
</evidence>
<dbReference type="GO" id="GO:0006227">
    <property type="term" value="P:dUDP biosynthetic process"/>
    <property type="evidence" value="ECO:0007669"/>
    <property type="project" value="TreeGrafter"/>
</dbReference>
<evidence type="ECO:0000256" key="2">
    <source>
        <dbReference type="ARBA" id="ARBA00017144"/>
    </source>
</evidence>
<dbReference type="GO" id="GO:0006233">
    <property type="term" value="P:dTDP biosynthetic process"/>
    <property type="evidence" value="ECO:0007669"/>
    <property type="project" value="TreeGrafter"/>
</dbReference>
<protein>
    <recommendedName>
        <fullName evidence="2">Thymidylate kinase</fullName>
    </recommendedName>
</protein>
<dbReference type="GO" id="GO:0005829">
    <property type="term" value="C:cytosol"/>
    <property type="evidence" value="ECO:0007669"/>
    <property type="project" value="TreeGrafter"/>
</dbReference>
<dbReference type="AlphaFoldDB" id="A0A8A7K4J4"/>
<dbReference type="InterPro" id="IPR027417">
    <property type="entry name" value="P-loop_NTPase"/>
</dbReference>
<dbReference type="PANTHER" id="PTHR10344:SF4">
    <property type="entry name" value="UMP-CMP KINASE 2, MITOCHONDRIAL"/>
    <property type="match status" value="1"/>
</dbReference>